<feature type="domain" description="DDE-1" evidence="1">
    <location>
        <begin position="15"/>
        <end position="83"/>
    </location>
</feature>
<name>A0A0V1BX71_TRISP</name>
<evidence type="ECO:0000313" key="3">
    <source>
        <dbReference type="Proteomes" id="UP000054776"/>
    </source>
</evidence>
<keyword evidence="3" id="KW-1185">Reference proteome</keyword>
<dbReference type="EMBL" id="JYDH01000007">
    <property type="protein sequence ID" value="KRY41663.1"/>
    <property type="molecule type" value="Genomic_DNA"/>
</dbReference>
<accession>A0A0V1BX71</accession>
<protein>
    <submittedName>
        <fullName evidence="2">Jerky-like protein-like</fullName>
    </submittedName>
</protein>
<sequence length="163" mass="19020">MDCSRFCFCHRIHPLSLIQPMDQTVIQSLKKRYRKELLRGIVLSEPDGGDLASQLKSINLKDYCYMIAQVWESISGNTLRVSWNKLLGYNEECLGDDDTPFFETLTDDEILEAVNKDEDKDGDESDMSDKSNERLIHSEAYSFFKFSLKWMEQQKEFNAAQLW</sequence>
<dbReference type="STRING" id="6334.A0A0V1BX71"/>
<proteinExistence type="predicted"/>
<reference evidence="2 3" key="1">
    <citation type="submission" date="2015-01" db="EMBL/GenBank/DDBJ databases">
        <title>Evolution of Trichinella species and genotypes.</title>
        <authorList>
            <person name="Korhonen P.K."/>
            <person name="Edoardo P."/>
            <person name="Giuseppe L.R."/>
            <person name="Gasser R.B."/>
        </authorList>
    </citation>
    <scope>NUCLEOTIDE SEQUENCE [LARGE SCALE GENOMIC DNA]</scope>
    <source>
        <strain evidence="2">ISS3</strain>
    </source>
</reference>
<dbReference type="OrthoDB" id="5920530at2759"/>
<dbReference type="Proteomes" id="UP000054776">
    <property type="component" value="Unassembled WGS sequence"/>
</dbReference>
<evidence type="ECO:0000313" key="2">
    <source>
        <dbReference type="EMBL" id="KRY41663.1"/>
    </source>
</evidence>
<dbReference type="Pfam" id="PF03184">
    <property type="entry name" value="DDE_1"/>
    <property type="match status" value="1"/>
</dbReference>
<evidence type="ECO:0000259" key="1">
    <source>
        <dbReference type="Pfam" id="PF03184"/>
    </source>
</evidence>
<organism evidence="2 3">
    <name type="scientific">Trichinella spiralis</name>
    <name type="common">Trichina worm</name>
    <dbReference type="NCBI Taxonomy" id="6334"/>
    <lineage>
        <taxon>Eukaryota</taxon>
        <taxon>Metazoa</taxon>
        <taxon>Ecdysozoa</taxon>
        <taxon>Nematoda</taxon>
        <taxon>Enoplea</taxon>
        <taxon>Dorylaimia</taxon>
        <taxon>Trichinellida</taxon>
        <taxon>Trichinellidae</taxon>
        <taxon>Trichinella</taxon>
    </lineage>
</organism>
<gene>
    <name evidence="2" type="primary">Jrkl</name>
    <name evidence="2" type="ORF">T01_15181</name>
</gene>
<dbReference type="InParanoid" id="A0A0V1BX71"/>
<dbReference type="AlphaFoldDB" id="A0A0V1BX71"/>
<dbReference type="GO" id="GO:0003676">
    <property type="term" value="F:nucleic acid binding"/>
    <property type="evidence" value="ECO:0007669"/>
    <property type="project" value="InterPro"/>
</dbReference>
<comment type="caution">
    <text evidence="2">The sequence shown here is derived from an EMBL/GenBank/DDBJ whole genome shotgun (WGS) entry which is preliminary data.</text>
</comment>
<dbReference type="InterPro" id="IPR004875">
    <property type="entry name" value="DDE_SF_endonuclease_dom"/>
</dbReference>
<dbReference type="eggNOG" id="KOG3105">
    <property type="taxonomic scope" value="Eukaryota"/>
</dbReference>